<dbReference type="InterPro" id="IPR050738">
    <property type="entry name" value="Sulfatase"/>
</dbReference>
<evidence type="ECO:0000256" key="2">
    <source>
        <dbReference type="ARBA" id="ARBA00022723"/>
    </source>
</evidence>
<dbReference type="SUPFAM" id="SSF53649">
    <property type="entry name" value="Alkaline phosphatase-like"/>
    <property type="match status" value="1"/>
</dbReference>
<evidence type="ECO:0000259" key="6">
    <source>
        <dbReference type="Pfam" id="PF00884"/>
    </source>
</evidence>
<feature type="region of interest" description="Disordered" evidence="5">
    <location>
        <begin position="338"/>
        <end position="360"/>
    </location>
</feature>
<sequence length="467" mass="49369">MSRPNFVVILTDDQGSWTRSAPEVVTPAIDALAAAGTEFTSFYCASPVCSPARASILTGTPPSAHGVHDWLRGDNSGNDTRGVHYLAGLDTTPAVLAREGYACGHAGKWHLGDARTPAPGFSRWYAHRDGGGPYYGAPMIADGVEATEPGYVTDAISDHAVAMLTDLAAQEEPFYLEVTYTAPHSPWGPGQHPADLVSLYADTDFPSVPVTEPHPWMNTAHTELMAGFTDRHATLSGYCAALSGADRGVGRLLAALEASGRGGETYVIFHSDNGFACGHHGYWGKGNGTAPLNAWEPSVLVPFIIAGPGVAAGRVEPAPTSALALHATILDLAGVPDASSEPGDSPAIEPSFASHLDGRAGEPDPSVVVCDEYGGLRMIRRGGLKLIERLEGPDELYDLDADPGEEHNLIDASSHVGVRAELHDELVAWFAARCDPDRDGWHRPVTGWGQNHPVFAEVSDAERYASG</sequence>
<dbReference type="EMBL" id="CP049865">
    <property type="protein sequence ID" value="QIK73714.1"/>
    <property type="molecule type" value="Genomic_DNA"/>
</dbReference>
<name>A0A6G7Y9Z0_9ACTN</name>
<dbReference type="GO" id="GO:0004065">
    <property type="term" value="F:arylsulfatase activity"/>
    <property type="evidence" value="ECO:0007669"/>
    <property type="project" value="TreeGrafter"/>
</dbReference>
<dbReference type="GO" id="GO:0016740">
    <property type="term" value="F:transferase activity"/>
    <property type="evidence" value="ECO:0007669"/>
    <property type="project" value="UniProtKB-KW"/>
</dbReference>
<evidence type="ECO:0000313" key="7">
    <source>
        <dbReference type="EMBL" id="QIK73714.1"/>
    </source>
</evidence>
<gene>
    <name evidence="7" type="ORF">G7070_17385</name>
</gene>
<dbReference type="RefSeq" id="WP_166234799.1">
    <property type="nucleotide sequence ID" value="NZ_CP049865.1"/>
</dbReference>
<protein>
    <submittedName>
        <fullName evidence="7">Sulfatase-like hydrolase/transferase</fullName>
    </submittedName>
</protein>
<keyword evidence="2" id="KW-0479">Metal-binding</keyword>
<reference evidence="7 8" key="1">
    <citation type="submission" date="2020-03" db="EMBL/GenBank/DDBJ databases">
        <title>Propioniciclava sp. nov., isolated from Hydrophilus acuminatus.</title>
        <authorList>
            <person name="Hyun D.-W."/>
            <person name="Bae J.-W."/>
        </authorList>
    </citation>
    <scope>NUCLEOTIDE SEQUENCE [LARGE SCALE GENOMIC DNA]</scope>
    <source>
        <strain evidence="7 8">HDW11</strain>
    </source>
</reference>
<dbReference type="KEGG" id="prv:G7070_17385"/>
<comment type="similarity">
    <text evidence="1">Belongs to the sulfatase family.</text>
</comment>
<evidence type="ECO:0000313" key="8">
    <source>
        <dbReference type="Proteomes" id="UP000501058"/>
    </source>
</evidence>
<dbReference type="AlphaFoldDB" id="A0A6G7Y9Z0"/>
<dbReference type="PROSITE" id="PS00523">
    <property type="entry name" value="SULFATASE_1"/>
    <property type="match status" value="1"/>
</dbReference>
<dbReference type="PANTHER" id="PTHR42693:SF27">
    <property type="entry name" value="ARYLSULFATASE B [PRECURSOR]"/>
    <property type="match status" value="1"/>
</dbReference>
<evidence type="ECO:0000256" key="5">
    <source>
        <dbReference type="SAM" id="MobiDB-lite"/>
    </source>
</evidence>
<dbReference type="Proteomes" id="UP000501058">
    <property type="component" value="Chromosome"/>
</dbReference>
<feature type="domain" description="Sulfatase N-terminal" evidence="6">
    <location>
        <begin position="4"/>
        <end position="335"/>
    </location>
</feature>
<evidence type="ECO:0000256" key="3">
    <source>
        <dbReference type="ARBA" id="ARBA00022801"/>
    </source>
</evidence>
<organism evidence="7 8">
    <name type="scientific">Propioniciclava coleopterorum</name>
    <dbReference type="NCBI Taxonomy" id="2714937"/>
    <lineage>
        <taxon>Bacteria</taxon>
        <taxon>Bacillati</taxon>
        <taxon>Actinomycetota</taxon>
        <taxon>Actinomycetes</taxon>
        <taxon>Propionibacteriales</taxon>
        <taxon>Propionibacteriaceae</taxon>
        <taxon>Propioniciclava</taxon>
    </lineage>
</organism>
<dbReference type="InterPro" id="IPR024607">
    <property type="entry name" value="Sulfatase_CS"/>
</dbReference>
<accession>A0A6G7Y9Z0</accession>
<dbReference type="Gene3D" id="3.40.720.10">
    <property type="entry name" value="Alkaline Phosphatase, subunit A"/>
    <property type="match status" value="1"/>
</dbReference>
<proteinExistence type="inferred from homology"/>
<dbReference type="InterPro" id="IPR000917">
    <property type="entry name" value="Sulfatase_N"/>
</dbReference>
<keyword evidence="7" id="KW-0808">Transferase</keyword>
<dbReference type="GO" id="GO:0046872">
    <property type="term" value="F:metal ion binding"/>
    <property type="evidence" value="ECO:0007669"/>
    <property type="project" value="UniProtKB-KW"/>
</dbReference>
<dbReference type="InterPro" id="IPR017850">
    <property type="entry name" value="Alkaline_phosphatase_core_sf"/>
</dbReference>
<keyword evidence="4" id="KW-0106">Calcium</keyword>
<evidence type="ECO:0000256" key="4">
    <source>
        <dbReference type="ARBA" id="ARBA00022837"/>
    </source>
</evidence>
<dbReference type="PANTHER" id="PTHR42693">
    <property type="entry name" value="ARYLSULFATASE FAMILY MEMBER"/>
    <property type="match status" value="1"/>
</dbReference>
<keyword evidence="3 7" id="KW-0378">Hydrolase</keyword>
<evidence type="ECO:0000256" key="1">
    <source>
        <dbReference type="ARBA" id="ARBA00008779"/>
    </source>
</evidence>
<dbReference type="Pfam" id="PF00884">
    <property type="entry name" value="Sulfatase"/>
    <property type="match status" value="1"/>
</dbReference>
<keyword evidence="8" id="KW-1185">Reference proteome</keyword>